<name>A0A0B0NIG9_GOSAR</name>
<dbReference type="EMBL" id="KN398043">
    <property type="protein sequence ID" value="KHG12655.1"/>
    <property type="molecule type" value="Genomic_DNA"/>
</dbReference>
<dbReference type="AlphaFoldDB" id="A0A0B0NIG9"/>
<sequence length="17" mass="2122">MFCSHYSSEMFTFLFMN</sequence>
<keyword evidence="2" id="KW-1185">Reference proteome</keyword>
<proteinExistence type="predicted"/>
<protein>
    <submittedName>
        <fullName evidence="1">Uncharacterized protein</fullName>
    </submittedName>
</protein>
<organism evidence="1 2">
    <name type="scientific">Gossypium arboreum</name>
    <name type="common">Tree cotton</name>
    <name type="synonym">Gossypium nanking</name>
    <dbReference type="NCBI Taxonomy" id="29729"/>
    <lineage>
        <taxon>Eukaryota</taxon>
        <taxon>Viridiplantae</taxon>
        <taxon>Streptophyta</taxon>
        <taxon>Embryophyta</taxon>
        <taxon>Tracheophyta</taxon>
        <taxon>Spermatophyta</taxon>
        <taxon>Magnoliopsida</taxon>
        <taxon>eudicotyledons</taxon>
        <taxon>Gunneridae</taxon>
        <taxon>Pentapetalae</taxon>
        <taxon>rosids</taxon>
        <taxon>malvids</taxon>
        <taxon>Malvales</taxon>
        <taxon>Malvaceae</taxon>
        <taxon>Malvoideae</taxon>
        <taxon>Gossypium</taxon>
    </lineage>
</organism>
<accession>A0A0B0NIG9</accession>
<gene>
    <name evidence="1" type="ORF">F383_16597</name>
</gene>
<evidence type="ECO:0000313" key="2">
    <source>
        <dbReference type="Proteomes" id="UP000032142"/>
    </source>
</evidence>
<evidence type="ECO:0000313" key="1">
    <source>
        <dbReference type="EMBL" id="KHG12655.1"/>
    </source>
</evidence>
<reference evidence="2" key="1">
    <citation type="submission" date="2014-09" db="EMBL/GenBank/DDBJ databases">
        <authorList>
            <person name="Mudge J."/>
            <person name="Ramaraj T."/>
            <person name="Lindquist I.E."/>
            <person name="Bharti A.K."/>
            <person name="Sundararajan A."/>
            <person name="Cameron C.T."/>
            <person name="Woodward J.E."/>
            <person name="May G.D."/>
            <person name="Brubaker C."/>
            <person name="Broadhvest J."/>
            <person name="Wilkins T.A."/>
        </authorList>
    </citation>
    <scope>NUCLEOTIDE SEQUENCE</scope>
    <source>
        <strain evidence="2">cv. AKA8401</strain>
    </source>
</reference>
<dbReference type="Proteomes" id="UP000032142">
    <property type="component" value="Unassembled WGS sequence"/>
</dbReference>